<dbReference type="AlphaFoldDB" id="A0A7N2QZY6"/>
<accession>A0A7N2QZY6</accession>
<evidence type="ECO:0000256" key="1">
    <source>
        <dbReference type="ARBA" id="ARBA00001970"/>
    </source>
</evidence>
<dbReference type="InterPro" id="IPR023754">
    <property type="entry name" value="HemeA_Synthase_type2"/>
</dbReference>
<keyword evidence="5 12" id="KW-1133">Transmembrane helix</keyword>
<dbReference type="Gramene" id="QL02p081848:mrna">
    <property type="protein sequence ID" value="QL02p081848:mrna"/>
    <property type="gene ID" value="QL02p081848"/>
</dbReference>
<evidence type="ECO:0000256" key="12">
    <source>
        <dbReference type="SAM" id="Phobius"/>
    </source>
</evidence>
<dbReference type="GO" id="GO:0006784">
    <property type="term" value="P:heme A biosynthetic process"/>
    <property type="evidence" value="ECO:0007669"/>
    <property type="project" value="InterPro"/>
</dbReference>
<sequence>MVLLGGVTRLRRSGLSMTDWKFTGSLPRLSEEEWLREFDKYKQSPENKHIRSFQQENAESYVDARSQDILDEQDRLTDEVIGNENNGRASFLAKVAIVLGIAVTATIISICLKWPVLGSSLGIQFLVEGSSSSVMATPPVGFTFKVFGYNVVLPKYAPGYAH</sequence>
<comment type="subcellular location">
    <subcellularLocation>
        <location evidence="2">Membrane</location>
        <topology evidence="2">Multi-pass membrane protein</topology>
    </subcellularLocation>
</comment>
<keyword evidence="9 12" id="KW-0472">Membrane</keyword>
<evidence type="ECO:0000313" key="13">
    <source>
        <dbReference type="EnsemblPlants" id="QL02p081848:mrna"/>
    </source>
</evidence>
<comment type="pathway">
    <text evidence="10">Porphyrin-containing compound metabolism; heme A biosynthesis; heme A from heme O: step 1/1.</text>
</comment>
<evidence type="ECO:0000256" key="9">
    <source>
        <dbReference type="ARBA" id="ARBA00023136"/>
    </source>
</evidence>
<comment type="catalytic activity">
    <reaction evidence="11">
        <text>Fe(II)-heme o + 2 A + H2O = Fe(II)-heme a + 2 AH2</text>
        <dbReference type="Rhea" id="RHEA:63388"/>
        <dbReference type="ChEBI" id="CHEBI:13193"/>
        <dbReference type="ChEBI" id="CHEBI:15377"/>
        <dbReference type="ChEBI" id="CHEBI:17499"/>
        <dbReference type="ChEBI" id="CHEBI:60530"/>
        <dbReference type="ChEBI" id="CHEBI:61715"/>
        <dbReference type="EC" id="1.17.99.9"/>
    </reaction>
    <physiologicalReaction direction="left-to-right" evidence="11">
        <dbReference type="Rhea" id="RHEA:63389"/>
    </physiologicalReaction>
</comment>
<dbReference type="GO" id="GO:0005743">
    <property type="term" value="C:mitochondrial inner membrane"/>
    <property type="evidence" value="ECO:0007669"/>
    <property type="project" value="TreeGrafter"/>
</dbReference>
<evidence type="ECO:0000256" key="8">
    <source>
        <dbReference type="ARBA" id="ARBA00023133"/>
    </source>
</evidence>
<comment type="cofactor">
    <cofactor evidence="1">
        <name>heme b</name>
        <dbReference type="ChEBI" id="CHEBI:60344"/>
    </cofactor>
</comment>
<evidence type="ECO:0000256" key="6">
    <source>
        <dbReference type="ARBA" id="ARBA00023002"/>
    </source>
</evidence>
<evidence type="ECO:0000313" key="14">
    <source>
        <dbReference type="Proteomes" id="UP000594261"/>
    </source>
</evidence>
<keyword evidence="6" id="KW-0560">Oxidoreductase</keyword>
<dbReference type="InParanoid" id="A0A7N2QZY6"/>
<dbReference type="GO" id="GO:0016653">
    <property type="term" value="F:oxidoreductase activity, acting on NAD(P)H, heme protein as acceptor"/>
    <property type="evidence" value="ECO:0007669"/>
    <property type="project" value="TreeGrafter"/>
</dbReference>
<keyword evidence="7" id="KW-0408">Iron</keyword>
<dbReference type="Pfam" id="PF02628">
    <property type="entry name" value="COX15-CtaA"/>
    <property type="match status" value="1"/>
</dbReference>
<feature type="transmembrane region" description="Helical" evidence="12">
    <location>
        <begin position="91"/>
        <end position="112"/>
    </location>
</feature>
<evidence type="ECO:0000256" key="11">
    <source>
        <dbReference type="ARBA" id="ARBA00048044"/>
    </source>
</evidence>
<dbReference type="EnsemblPlants" id="QL02p081848:mrna">
    <property type="protein sequence ID" value="QL02p081848:mrna"/>
    <property type="gene ID" value="QL02p081848"/>
</dbReference>
<reference evidence="14" key="1">
    <citation type="journal article" date="2016" name="G3 (Bethesda)">
        <title>First Draft Assembly and Annotation of the Genome of a California Endemic Oak Quercus lobata Nee (Fagaceae).</title>
        <authorList>
            <person name="Sork V.L."/>
            <person name="Fitz-Gibbon S.T."/>
            <person name="Puiu D."/>
            <person name="Crepeau M."/>
            <person name="Gugger P.F."/>
            <person name="Sherman R."/>
            <person name="Stevens K."/>
            <person name="Langley C.H."/>
            <person name="Pellegrini M."/>
            <person name="Salzberg S.L."/>
        </authorList>
    </citation>
    <scope>NUCLEOTIDE SEQUENCE [LARGE SCALE GENOMIC DNA]</scope>
    <source>
        <strain evidence="14">cv. SW786</strain>
    </source>
</reference>
<dbReference type="InterPro" id="IPR003780">
    <property type="entry name" value="COX15/CtaA_fam"/>
</dbReference>
<evidence type="ECO:0000256" key="3">
    <source>
        <dbReference type="ARBA" id="ARBA00022692"/>
    </source>
</evidence>
<keyword evidence="8" id="KW-0350">Heme biosynthesis</keyword>
<dbReference type="PANTHER" id="PTHR23289">
    <property type="entry name" value="CYTOCHROME C OXIDASE ASSEMBLY PROTEIN COX15"/>
    <property type="match status" value="1"/>
</dbReference>
<keyword evidence="14" id="KW-1185">Reference proteome</keyword>
<protein>
    <submittedName>
        <fullName evidence="13">Uncharacterized protein</fullName>
    </submittedName>
</protein>
<keyword evidence="3 12" id="KW-0812">Transmembrane</keyword>
<evidence type="ECO:0000256" key="2">
    <source>
        <dbReference type="ARBA" id="ARBA00004141"/>
    </source>
</evidence>
<organism evidence="13 14">
    <name type="scientific">Quercus lobata</name>
    <name type="common">Valley oak</name>
    <dbReference type="NCBI Taxonomy" id="97700"/>
    <lineage>
        <taxon>Eukaryota</taxon>
        <taxon>Viridiplantae</taxon>
        <taxon>Streptophyta</taxon>
        <taxon>Embryophyta</taxon>
        <taxon>Tracheophyta</taxon>
        <taxon>Spermatophyta</taxon>
        <taxon>Magnoliopsida</taxon>
        <taxon>eudicotyledons</taxon>
        <taxon>Gunneridae</taxon>
        <taxon>Pentapetalae</taxon>
        <taxon>rosids</taxon>
        <taxon>fabids</taxon>
        <taxon>Fagales</taxon>
        <taxon>Fagaceae</taxon>
        <taxon>Quercus</taxon>
    </lineage>
</organism>
<proteinExistence type="predicted"/>
<dbReference type="Proteomes" id="UP000594261">
    <property type="component" value="Chromosome 2"/>
</dbReference>
<evidence type="ECO:0000256" key="4">
    <source>
        <dbReference type="ARBA" id="ARBA00022723"/>
    </source>
</evidence>
<evidence type="ECO:0000256" key="7">
    <source>
        <dbReference type="ARBA" id="ARBA00023004"/>
    </source>
</evidence>
<reference evidence="13" key="2">
    <citation type="submission" date="2021-01" db="UniProtKB">
        <authorList>
            <consortium name="EnsemblPlants"/>
        </authorList>
    </citation>
    <scope>IDENTIFICATION</scope>
</reference>
<dbReference type="GO" id="GO:0046872">
    <property type="term" value="F:metal ion binding"/>
    <property type="evidence" value="ECO:0007669"/>
    <property type="project" value="UniProtKB-KW"/>
</dbReference>
<name>A0A7N2QZY6_QUELO</name>
<evidence type="ECO:0000256" key="10">
    <source>
        <dbReference type="ARBA" id="ARBA00044501"/>
    </source>
</evidence>
<dbReference type="PANTHER" id="PTHR23289:SF2">
    <property type="entry name" value="CYTOCHROME C OXIDASE ASSEMBLY PROTEIN COX15 HOMOLOG"/>
    <property type="match status" value="1"/>
</dbReference>
<keyword evidence="4" id="KW-0479">Metal-binding</keyword>
<evidence type="ECO:0000256" key="5">
    <source>
        <dbReference type="ARBA" id="ARBA00022989"/>
    </source>
</evidence>
<dbReference type="GO" id="GO:0120547">
    <property type="term" value="F:heme A synthase activity"/>
    <property type="evidence" value="ECO:0007669"/>
    <property type="project" value="UniProtKB-EC"/>
</dbReference>